<proteinExistence type="predicted"/>
<keyword evidence="1" id="KW-0677">Repeat</keyword>
<gene>
    <name evidence="3" type="ORF">B296_00022934</name>
</gene>
<dbReference type="SUPFAM" id="SSF50985">
    <property type="entry name" value="RCC1/BLIP-II"/>
    <property type="match status" value="1"/>
</dbReference>
<dbReference type="Pfam" id="PF00415">
    <property type="entry name" value="RCC1"/>
    <property type="match status" value="1"/>
</dbReference>
<evidence type="ECO:0000313" key="4">
    <source>
        <dbReference type="Proteomes" id="UP000287651"/>
    </source>
</evidence>
<dbReference type="AlphaFoldDB" id="A0A426ZL30"/>
<dbReference type="InterPro" id="IPR009091">
    <property type="entry name" value="RCC1/BLIP-II"/>
</dbReference>
<dbReference type="Proteomes" id="UP000287651">
    <property type="component" value="Unassembled WGS sequence"/>
</dbReference>
<dbReference type="PANTHER" id="PTHR22870:SF395">
    <property type="entry name" value="UVB-RESISTANCE PROTEIN UVR8-RELATED"/>
    <property type="match status" value="1"/>
</dbReference>
<evidence type="ECO:0000256" key="2">
    <source>
        <dbReference type="PROSITE-ProRule" id="PRU00235"/>
    </source>
</evidence>
<name>A0A426ZL30_ENSVE</name>
<evidence type="ECO:0000313" key="3">
    <source>
        <dbReference type="EMBL" id="RRT64651.1"/>
    </source>
</evidence>
<organism evidence="3 4">
    <name type="scientific">Ensete ventricosum</name>
    <name type="common">Abyssinian banana</name>
    <name type="synonym">Musa ensete</name>
    <dbReference type="NCBI Taxonomy" id="4639"/>
    <lineage>
        <taxon>Eukaryota</taxon>
        <taxon>Viridiplantae</taxon>
        <taxon>Streptophyta</taxon>
        <taxon>Embryophyta</taxon>
        <taxon>Tracheophyta</taxon>
        <taxon>Spermatophyta</taxon>
        <taxon>Magnoliopsida</taxon>
        <taxon>Liliopsida</taxon>
        <taxon>Zingiberales</taxon>
        <taxon>Musaceae</taxon>
        <taxon>Ensete</taxon>
    </lineage>
</organism>
<dbReference type="InterPro" id="IPR000408">
    <property type="entry name" value="Reg_chr_condens"/>
</dbReference>
<sequence>IHLCSEYTPRLIKSLEGVKVLLLIKTVAAGMLHSACIDGMLIIYYFSDNSEKGCVFIFGERSTNELEIGEGKNIRTPTVVREIPDSEEVACGGYHTCIVTSNVFNQLPNWLLVACGWKHTAVISVYYVNVKVATSLPGAGEVLVEHFLRIAILLEDNL</sequence>
<dbReference type="InterPro" id="IPR051210">
    <property type="entry name" value="Ub_ligase/GEF_domain"/>
</dbReference>
<dbReference type="PANTHER" id="PTHR22870">
    <property type="entry name" value="REGULATOR OF CHROMOSOME CONDENSATION"/>
    <property type="match status" value="1"/>
</dbReference>
<accession>A0A426ZL30</accession>
<dbReference type="Gene3D" id="2.130.10.30">
    <property type="entry name" value="Regulator of chromosome condensation 1/beta-lactamase-inhibitor protein II"/>
    <property type="match status" value="1"/>
</dbReference>
<protein>
    <submittedName>
        <fullName evidence="3">Uncharacterized protein</fullName>
    </submittedName>
</protein>
<dbReference type="EMBL" id="AMZH03006113">
    <property type="protein sequence ID" value="RRT64651.1"/>
    <property type="molecule type" value="Genomic_DNA"/>
</dbReference>
<reference evidence="3 4" key="1">
    <citation type="journal article" date="2014" name="Agronomy (Basel)">
        <title>A Draft Genome Sequence for Ensete ventricosum, the Drought-Tolerant Tree Against Hunger.</title>
        <authorList>
            <person name="Harrison J."/>
            <person name="Moore K.A."/>
            <person name="Paszkiewicz K."/>
            <person name="Jones T."/>
            <person name="Grant M."/>
            <person name="Ambacheew D."/>
            <person name="Muzemil S."/>
            <person name="Studholme D.J."/>
        </authorList>
    </citation>
    <scope>NUCLEOTIDE SEQUENCE [LARGE SCALE GENOMIC DNA]</scope>
</reference>
<comment type="caution">
    <text evidence="3">The sequence shown here is derived from an EMBL/GenBank/DDBJ whole genome shotgun (WGS) entry which is preliminary data.</text>
</comment>
<feature type="repeat" description="RCC1" evidence="2">
    <location>
        <begin position="53"/>
        <end position="102"/>
    </location>
</feature>
<feature type="non-terminal residue" evidence="3">
    <location>
        <position position="1"/>
    </location>
</feature>
<evidence type="ECO:0000256" key="1">
    <source>
        <dbReference type="ARBA" id="ARBA00022737"/>
    </source>
</evidence>
<dbReference type="PROSITE" id="PS50012">
    <property type="entry name" value="RCC1_3"/>
    <property type="match status" value="1"/>
</dbReference>